<dbReference type="CDD" id="cd07890">
    <property type="entry name" value="CYTH-like_AC_IV-like"/>
    <property type="match status" value="1"/>
</dbReference>
<evidence type="ECO:0000313" key="2">
    <source>
        <dbReference type="EMBL" id="GAA2451769.1"/>
    </source>
</evidence>
<evidence type="ECO:0000313" key="3">
    <source>
        <dbReference type="Proteomes" id="UP001501231"/>
    </source>
</evidence>
<dbReference type="Proteomes" id="UP001501231">
    <property type="component" value="Unassembled WGS sequence"/>
</dbReference>
<accession>A0ABN3KB41</accession>
<dbReference type="PROSITE" id="PS51707">
    <property type="entry name" value="CYTH"/>
    <property type="match status" value="1"/>
</dbReference>
<name>A0ABN3KB41_9ACTN</name>
<dbReference type="Gene3D" id="2.40.320.10">
    <property type="entry name" value="Hypothetical Protein Pfu-838710-001"/>
    <property type="match status" value="1"/>
</dbReference>
<feature type="domain" description="CYTH" evidence="1">
    <location>
        <begin position="6"/>
        <end position="195"/>
    </location>
</feature>
<dbReference type="InterPro" id="IPR008173">
    <property type="entry name" value="Adenylyl_cyclase_CyaB"/>
</dbReference>
<dbReference type="NCBIfam" id="TIGR00318">
    <property type="entry name" value="cyaB"/>
    <property type="match status" value="1"/>
</dbReference>
<dbReference type="SMART" id="SM01118">
    <property type="entry name" value="CYTH"/>
    <property type="match status" value="1"/>
</dbReference>
<gene>
    <name evidence="2" type="primary">cyaB</name>
    <name evidence="2" type="ORF">GCM10010191_82510</name>
</gene>
<sequence>MEQQRHTEVEQKFALPEPDAMRDRLAELGAALRGESRQVDVYFNHPARDFLADDVVSEWLRLRVDEPEDGPAVASINFKQWLPLGAAEATHADEYESQIADRGAVSLLLGALGFTEMVTVDKRRQRWLLAGGPARVEIAIDEVAGLGAFVEFEYDGDGDLDEADAAITKAVEAVTSGGVALGERDRRGYPYLLLGRER</sequence>
<reference evidence="3" key="1">
    <citation type="journal article" date="2019" name="Int. J. Syst. Evol. Microbiol.">
        <title>The Global Catalogue of Microorganisms (GCM) 10K type strain sequencing project: providing services to taxonomists for standard genome sequencing and annotation.</title>
        <authorList>
            <consortium name="The Broad Institute Genomics Platform"/>
            <consortium name="The Broad Institute Genome Sequencing Center for Infectious Disease"/>
            <person name="Wu L."/>
            <person name="Ma J."/>
        </authorList>
    </citation>
    <scope>NUCLEOTIDE SEQUENCE [LARGE SCALE GENOMIC DNA]</scope>
    <source>
        <strain evidence="3">JCM 3325</strain>
    </source>
</reference>
<keyword evidence="3" id="KW-1185">Reference proteome</keyword>
<dbReference type="Pfam" id="PF01928">
    <property type="entry name" value="CYTH"/>
    <property type="match status" value="1"/>
</dbReference>
<dbReference type="PANTHER" id="PTHR21028">
    <property type="entry name" value="SI:CH211-156B7.4"/>
    <property type="match status" value="1"/>
</dbReference>
<protein>
    <submittedName>
        <fullName evidence="2">Class IV adenylate cyclase</fullName>
    </submittedName>
</protein>
<dbReference type="RefSeq" id="WP_344596809.1">
    <property type="nucleotide sequence ID" value="NZ_BAAARW010000038.1"/>
</dbReference>
<evidence type="ECO:0000259" key="1">
    <source>
        <dbReference type="PROSITE" id="PS51707"/>
    </source>
</evidence>
<comment type="caution">
    <text evidence="2">The sequence shown here is derived from an EMBL/GenBank/DDBJ whole genome shotgun (WGS) entry which is preliminary data.</text>
</comment>
<dbReference type="SUPFAM" id="SSF55154">
    <property type="entry name" value="CYTH-like phosphatases"/>
    <property type="match status" value="1"/>
</dbReference>
<proteinExistence type="predicted"/>
<organism evidence="2 3">
    <name type="scientific">Actinomadura vinacea</name>
    <dbReference type="NCBI Taxonomy" id="115336"/>
    <lineage>
        <taxon>Bacteria</taxon>
        <taxon>Bacillati</taxon>
        <taxon>Actinomycetota</taxon>
        <taxon>Actinomycetes</taxon>
        <taxon>Streptosporangiales</taxon>
        <taxon>Thermomonosporaceae</taxon>
        <taxon>Actinomadura</taxon>
    </lineage>
</organism>
<dbReference type="PANTHER" id="PTHR21028:SF2">
    <property type="entry name" value="CYTH DOMAIN-CONTAINING PROTEIN"/>
    <property type="match status" value="1"/>
</dbReference>
<dbReference type="InterPro" id="IPR033469">
    <property type="entry name" value="CYTH-like_dom_sf"/>
</dbReference>
<dbReference type="EMBL" id="BAAARW010000038">
    <property type="protein sequence ID" value="GAA2451769.1"/>
    <property type="molecule type" value="Genomic_DNA"/>
</dbReference>
<dbReference type="InterPro" id="IPR023577">
    <property type="entry name" value="CYTH_domain"/>
</dbReference>